<accession>A0A2H0WXD9</accession>
<evidence type="ECO:0000313" key="2">
    <source>
        <dbReference type="Proteomes" id="UP000229675"/>
    </source>
</evidence>
<protein>
    <submittedName>
        <fullName evidence="1">Uncharacterized protein</fullName>
    </submittedName>
</protein>
<name>A0A2H0WXD9_9BACT</name>
<organism evidence="1 2">
    <name type="scientific">Candidatus Nealsonbacteria bacterium CG09_land_8_20_14_0_10_42_14</name>
    <dbReference type="NCBI Taxonomy" id="1974707"/>
    <lineage>
        <taxon>Bacteria</taxon>
        <taxon>Candidatus Nealsoniibacteriota</taxon>
    </lineage>
</organism>
<reference evidence="2" key="1">
    <citation type="submission" date="2017-09" db="EMBL/GenBank/DDBJ databases">
        <title>Depth-based differentiation of microbial function through sediment-hosted aquifers and enrichment of novel symbionts in the deep terrestrial subsurface.</title>
        <authorList>
            <person name="Probst A.J."/>
            <person name="Ladd B."/>
            <person name="Jarett J.K."/>
            <person name="Geller-Mcgrath D.E."/>
            <person name="Sieber C.M.K."/>
            <person name="Emerson J.B."/>
            <person name="Anantharaman K."/>
            <person name="Thomas B.C."/>
            <person name="Malmstrom R."/>
            <person name="Stieglmeier M."/>
            <person name="Klingl A."/>
            <person name="Woyke T."/>
            <person name="Ryan C.M."/>
            <person name="Banfield J.F."/>
        </authorList>
    </citation>
    <scope>NUCLEOTIDE SEQUENCE [LARGE SCALE GENOMIC DNA]</scope>
</reference>
<dbReference type="InterPro" id="IPR011990">
    <property type="entry name" value="TPR-like_helical_dom_sf"/>
</dbReference>
<dbReference type="SUPFAM" id="SSF48452">
    <property type="entry name" value="TPR-like"/>
    <property type="match status" value="1"/>
</dbReference>
<sequence length="279" mass="32098">MATIEEKGKKLDELYPKATKEEDYHILWGLTIELEKEIDAQKVTSVKQAAQALLSGYWGRYHQLLKFGGTNELIDDLRNRVRQWYAILDSDEAIDVKVSYGYLLSVILSHLKKKPEEAAKLDEEVSALAEKSKNIVSILRAITSQGLTAMQKGDYRGAIAIFDKGWKLQAKYKDNPETFRHFGNICNNLGLCEINLSKQLEDRSEKLVHLGNGYANLVLATSFYFQETAPPRRHLEGIRDKRMKLVLWESLKVLSLTLFFASFRHIWRINKLLEKLPKE</sequence>
<proteinExistence type="predicted"/>
<dbReference type="Proteomes" id="UP000229675">
    <property type="component" value="Unassembled WGS sequence"/>
</dbReference>
<gene>
    <name evidence="1" type="ORF">COT59_01155</name>
</gene>
<dbReference type="EMBL" id="PEZD01000025">
    <property type="protein sequence ID" value="PIS17336.1"/>
    <property type="molecule type" value="Genomic_DNA"/>
</dbReference>
<comment type="caution">
    <text evidence="1">The sequence shown here is derived from an EMBL/GenBank/DDBJ whole genome shotgun (WGS) entry which is preliminary data.</text>
</comment>
<evidence type="ECO:0000313" key="1">
    <source>
        <dbReference type="EMBL" id="PIS17336.1"/>
    </source>
</evidence>
<dbReference type="Gene3D" id="1.25.40.10">
    <property type="entry name" value="Tetratricopeptide repeat domain"/>
    <property type="match status" value="1"/>
</dbReference>
<dbReference type="AlphaFoldDB" id="A0A2H0WXD9"/>